<proteinExistence type="inferred from homology"/>
<evidence type="ECO:0000256" key="10">
    <source>
        <dbReference type="PROSITE-ProRule" id="PRU01193"/>
    </source>
</evidence>
<keyword evidence="6 10" id="KW-1133">Transmembrane helix</keyword>
<dbReference type="SMART" id="SM01091">
    <property type="entry name" value="CorC_HlyC"/>
    <property type="match status" value="1"/>
</dbReference>
<dbReference type="NCBIfam" id="TIGR03520">
    <property type="entry name" value="GldE"/>
    <property type="match status" value="1"/>
</dbReference>
<dbReference type="InterPro" id="IPR002550">
    <property type="entry name" value="CNNM"/>
</dbReference>
<dbReference type="Pfam" id="PF00571">
    <property type="entry name" value="CBS"/>
    <property type="match status" value="2"/>
</dbReference>
<evidence type="ECO:0000256" key="11">
    <source>
        <dbReference type="SAM" id="Phobius"/>
    </source>
</evidence>
<dbReference type="SUPFAM" id="SSF56176">
    <property type="entry name" value="FAD-binding/transporter-associated domain-like"/>
    <property type="match status" value="1"/>
</dbReference>
<accession>A0A9D1KCG8</accession>
<keyword evidence="5" id="KW-0677">Repeat</keyword>
<evidence type="ECO:0000256" key="7">
    <source>
        <dbReference type="ARBA" id="ARBA00023122"/>
    </source>
</evidence>
<dbReference type="PROSITE" id="PS51371">
    <property type="entry name" value="CBS"/>
    <property type="match status" value="2"/>
</dbReference>
<dbReference type="SMART" id="SM00116">
    <property type="entry name" value="CBS"/>
    <property type="match status" value="2"/>
</dbReference>
<feature type="domain" description="CBS" evidence="12">
    <location>
        <begin position="288"/>
        <end position="345"/>
    </location>
</feature>
<evidence type="ECO:0000256" key="8">
    <source>
        <dbReference type="ARBA" id="ARBA00023136"/>
    </source>
</evidence>
<comment type="similarity">
    <text evidence="2">Belongs to the UPF0053 family.</text>
</comment>
<dbReference type="PANTHER" id="PTHR22777:SF32">
    <property type="entry name" value="UPF0053 INNER MEMBRANE PROTEIN YFJD"/>
    <property type="match status" value="1"/>
</dbReference>
<sequence>MDPDSYLSSFWASIEVSPITWSSAIFLISALFFLGVSAFMSASEIAFFSLSSRDMEKIDSAATPRDTRVSDLLSRSPYLMMEIFIVNNLANMAVIMSGIFFLSEIFDFSRAPWVGYAIEFVLFVFLILLFGEIIPKVYARQNGLKMMRRAVPVLTFLETFLGGVSKLMVRSASYISQRFAHKESSISMDELSHAVEMTHAGTGEEKEMLQEIVRFGDKTAQEIMTARTDLTDVDIHIDFSSLLRVVVETGYSRIPVYDGSQDNIKGIIYIKDLLPFVSRGDDFDWRHLLRPAYFVPEDKMIDDLLEDFRRQKIHMAVVVDEFGGTSGIVTLEDVLEEIVGEISDEYDEDEPLYTCIDDRHYIFQAKIPLEDFYEVVHADPEEFHIDDDVETLAGLILFVTEDFPKPLDRVRLGRFSFQILEIDKYRIEKVKVTIEDEDVSQ</sequence>
<feature type="domain" description="CNNM transmembrane" evidence="13">
    <location>
        <begin position="19"/>
        <end position="209"/>
    </location>
</feature>
<evidence type="ECO:0000256" key="2">
    <source>
        <dbReference type="ARBA" id="ARBA00006337"/>
    </source>
</evidence>
<feature type="transmembrane region" description="Helical" evidence="11">
    <location>
        <begin position="20"/>
        <end position="48"/>
    </location>
</feature>
<dbReference type="InterPro" id="IPR046342">
    <property type="entry name" value="CBS_dom_sf"/>
</dbReference>
<evidence type="ECO:0000259" key="12">
    <source>
        <dbReference type="PROSITE" id="PS51371"/>
    </source>
</evidence>
<dbReference type="PROSITE" id="PS51846">
    <property type="entry name" value="CNNM"/>
    <property type="match status" value="1"/>
</dbReference>
<organism evidence="14 15">
    <name type="scientific">Candidatus Caccoplasma intestinavium</name>
    <dbReference type="NCBI Taxonomy" id="2840716"/>
    <lineage>
        <taxon>Bacteria</taxon>
        <taxon>Pseudomonadati</taxon>
        <taxon>Bacteroidota</taxon>
        <taxon>Bacteroidia</taxon>
        <taxon>Bacteroidales</taxon>
        <taxon>Bacteroidaceae</taxon>
        <taxon>Bacteroidaceae incertae sedis</taxon>
        <taxon>Candidatus Caccoplasma</taxon>
    </lineage>
</organism>
<keyword evidence="3" id="KW-1003">Cell membrane</keyword>
<dbReference type="EMBL" id="DVKT01000006">
    <property type="protein sequence ID" value="HIT38635.1"/>
    <property type="molecule type" value="Genomic_DNA"/>
</dbReference>
<keyword evidence="4 10" id="KW-0812">Transmembrane</keyword>
<evidence type="ECO:0000256" key="9">
    <source>
        <dbReference type="PROSITE-ProRule" id="PRU00703"/>
    </source>
</evidence>
<gene>
    <name evidence="14" type="primary">gldE</name>
    <name evidence="14" type="ORF">IAD06_01160</name>
</gene>
<dbReference type="InterPro" id="IPR044751">
    <property type="entry name" value="Ion_transp-like_CBS"/>
</dbReference>
<dbReference type="PANTHER" id="PTHR22777">
    <property type="entry name" value="HEMOLYSIN-RELATED"/>
    <property type="match status" value="1"/>
</dbReference>
<keyword evidence="8 10" id="KW-0472">Membrane</keyword>
<keyword evidence="7 9" id="KW-0129">CBS domain</keyword>
<dbReference type="FunFam" id="3.10.580.10:FF:000002">
    <property type="entry name" value="Magnesium/cobalt efflux protein CorC"/>
    <property type="match status" value="1"/>
</dbReference>
<reference evidence="14" key="1">
    <citation type="submission" date="2020-10" db="EMBL/GenBank/DDBJ databases">
        <authorList>
            <person name="Gilroy R."/>
        </authorList>
    </citation>
    <scope>NUCLEOTIDE SEQUENCE</scope>
    <source>
        <strain evidence="14">21143</strain>
    </source>
</reference>
<feature type="domain" description="CBS" evidence="12">
    <location>
        <begin position="224"/>
        <end position="283"/>
    </location>
</feature>
<feature type="transmembrane region" description="Helical" evidence="11">
    <location>
        <begin position="150"/>
        <end position="169"/>
    </location>
</feature>
<dbReference type="InterPro" id="IPR019862">
    <property type="entry name" value="Motility-assoc_prot_GldE"/>
</dbReference>
<dbReference type="GO" id="GO:0005886">
    <property type="term" value="C:plasma membrane"/>
    <property type="evidence" value="ECO:0007669"/>
    <property type="project" value="UniProtKB-SubCell"/>
</dbReference>
<dbReference type="Proteomes" id="UP000886722">
    <property type="component" value="Unassembled WGS sequence"/>
</dbReference>
<evidence type="ECO:0000313" key="14">
    <source>
        <dbReference type="EMBL" id="HIT38635.1"/>
    </source>
</evidence>
<name>A0A9D1KCG8_9BACT</name>
<dbReference type="Pfam" id="PF03471">
    <property type="entry name" value="CorC_HlyC"/>
    <property type="match status" value="1"/>
</dbReference>
<dbReference type="CDD" id="cd04590">
    <property type="entry name" value="CBS_pair_CorC_HlyC_assoc"/>
    <property type="match status" value="1"/>
</dbReference>
<dbReference type="Gene3D" id="3.30.465.10">
    <property type="match status" value="1"/>
</dbReference>
<feature type="transmembrane region" description="Helical" evidence="11">
    <location>
        <begin position="113"/>
        <end position="138"/>
    </location>
</feature>
<dbReference type="SUPFAM" id="SSF54631">
    <property type="entry name" value="CBS-domain pair"/>
    <property type="match status" value="1"/>
</dbReference>
<comment type="caution">
    <text evidence="14">The sequence shown here is derived from an EMBL/GenBank/DDBJ whole genome shotgun (WGS) entry which is preliminary data.</text>
</comment>
<dbReference type="Pfam" id="PF01595">
    <property type="entry name" value="CNNM"/>
    <property type="match status" value="1"/>
</dbReference>
<dbReference type="GO" id="GO:0050660">
    <property type="term" value="F:flavin adenine dinucleotide binding"/>
    <property type="evidence" value="ECO:0007669"/>
    <property type="project" value="InterPro"/>
</dbReference>
<dbReference type="InterPro" id="IPR000644">
    <property type="entry name" value="CBS_dom"/>
</dbReference>
<evidence type="ECO:0000313" key="15">
    <source>
        <dbReference type="Proteomes" id="UP000886722"/>
    </source>
</evidence>
<dbReference type="InterPro" id="IPR005170">
    <property type="entry name" value="Transptr-assoc_dom"/>
</dbReference>
<dbReference type="InterPro" id="IPR036318">
    <property type="entry name" value="FAD-bd_PCMH-like_sf"/>
</dbReference>
<evidence type="ECO:0000256" key="3">
    <source>
        <dbReference type="ARBA" id="ARBA00022475"/>
    </source>
</evidence>
<evidence type="ECO:0000259" key="13">
    <source>
        <dbReference type="PROSITE" id="PS51846"/>
    </source>
</evidence>
<reference evidence="14" key="2">
    <citation type="journal article" date="2021" name="PeerJ">
        <title>Extensive microbial diversity within the chicken gut microbiome revealed by metagenomics and culture.</title>
        <authorList>
            <person name="Gilroy R."/>
            <person name="Ravi A."/>
            <person name="Getino M."/>
            <person name="Pursley I."/>
            <person name="Horton D.L."/>
            <person name="Alikhan N.F."/>
            <person name="Baker D."/>
            <person name="Gharbi K."/>
            <person name="Hall N."/>
            <person name="Watson M."/>
            <person name="Adriaenssens E.M."/>
            <person name="Foster-Nyarko E."/>
            <person name="Jarju S."/>
            <person name="Secka A."/>
            <person name="Antonio M."/>
            <person name="Oren A."/>
            <person name="Chaudhuri R.R."/>
            <person name="La Ragione R."/>
            <person name="Hildebrand F."/>
            <person name="Pallen M.J."/>
        </authorList>
    </citation>
    <scope>NUCLEOTIDE SEQUENCE</scope>
    <source>
        <strain evidence="14">21143</strain>
    </source>
</reference>
<protein>
    <submittedName>
        <fullName evidence="14">Gliding motility-associated protein GldE</fullName>
    </submittedName>
</protein>
<dbReference type="InterPro" id="IPR016169">
    <property type="entry name" value="FAD-bd_PCMH_sub2"/>
</dbReference>
<comment type="subcellular location">
    <subcellularLocation>
        <location evidence="1">Cell membrane</location>
        <topology evidence="1">Multi-pass membrane protein</topology>
    </subcellularLocation>
</comment>
<evidence type="ECO:0000256" key="5">
    <source>
        <dbReference type="ARBA" id="ARBA00022737"/>
    </source>
</evidence>
<dbReference type="Gene3D" id="3.10.580.10">
    <property type="entry name" value="CBS-domain"/>
    <property type="match status" value="1"/>
</dbReference>
<dbReference type="AlphaFoldDB" id="A0A9D1KCG8"/>
<feature type="transmembrane region" description="Helical" evidence="11">
    <location>
        <begin position="78"/>
        <end position="101"/>
    </location>
</feature>
<evidence type="ECO:0000256" key="4">
    <source>
        <dbReference type="ARBA" id="ARBA00022692"/>
    </source>
</evidence>
<evidence type="ECO:0000256" key="6">
    <source>
        <dbReference type="ARBA" id="ARBA00022989"/>
    </source>
</evidence>
<evidence type="ECO:0000256" key="1">
    <source>
        <dbReference type="ARBA" id="ARBA00004651"/>
    </source>
</evidence>